<protein>
    <submittedName>
        <fullName evidence="3">Uncharacterized protein</fullName>
    </submittedName>
</protein>
<dbReference type="PANTHER" id="PTHR45947">
    <property type="entry name" value="SULFOQUINOVOSYL TRANSFERASE SQD2"/>
    <property type="match status" value="1"/>
</dbReference>
<dbReference type="Pfam" id="PF13439">
    <property type="entry name" value="Glyco_transf_4"/>
    <property type="match status" value="1"/>
</dbReference>
<evidence type="ECO:0000259" key="2">
    <source>
        <dbReference type="Pfam" id="PF13439"/>
    </source>
</evidence>
<dbReference type="Proteomes" id="UP000004931">
    <property type="component" value="Unassembled WGS sequence"/>
</dbReference>
<feature type="domain" description="Glycosyltransferase subfamily 4-like N-terminal" evidence="2">
    <location>
        <begin position="71"/>
        <end position="196"/>
    </location>
</feature>
<dbReference type="Gene3D" id="3.40.50.2000">
    <property type="entry name" value="Glycogen Phosphorylase B"/>
    <property type="match status" value="2"/>
</dbReference>
<dbReference type="SUPFAM" id="SSF53756">
    <property type="entry name" value="UDP-Glycosyltransferase/glycogen phosphorylase"/>
    <property type="match status" value="1"/>
</dbReference>
<evidence type="ECO:0000313" key="4">
    <source>
        <dbReference type="Proteomes" id="UP000004931"/>
    </source>
</evidence>
<dbReference type="EMBL" id="AAVT01000007">
    <property type="protein sequence ID" value="EAW30594.1"/>
    <property type="molecule type" value="Genomic_DNA"/>
</dbReference>
<dbReference type="GO" id="GO:0016757">
    <property type="term" value="F:glycosyltransferase activity"/>
    <property type="evidence" value="ECO:0007669"/>
    <property type="project" value="InterPro"/>
</dbReference>
<dbReference type="PANTHER" id="PTHR45947:SF3">
    <property type="entry name" value="SULFOQUINOVOSYL TRANSFERASE SQD2"/>
    <property type="match status" value="1"/>
</dbReference>
<dbReference type="InterPro" id="IPR050194">
    <property type="entry name" value="Glycosyltransferase_grp1"/>
</dbReference>
<comment type="caution">
    <text evidence="3">The sequence shown here is derived from an EMBL/GenBank/DDBJ whole genome shotgun (WGS) entry which is preliminary data.</text>
</comment>
<dbReference type="InterPro" id="IPR001296">
    <property type="entry name" value="Glyco_trans_1"/>
</dbReference>
<dbReference type="STRING" id="247633.GP2143_00607"/>
<dbReference type="OrthoDB" id="8756565at2"/>
<dbReference type="eggNOG" id="COG0297">
    <property type="taxonomic scope" value="Bacteria"/>
</dbReference>
<dbReference type="InterPro" id="IPR028098">
    <property type="entry name" value="Glyco_trans_4-like_N"/>
</dbReference>
<keyword evidence="4" id="KW-1185">Reference proteome</keyword>
<evidence type="ECO:0000259" key="1">
    <source>
        <dbReference type="Pfam" id="PF00534"/>
    </source>
</evidence>
<organism evidence="3 4">
    <name type="scientific">marine gamma proteobacterium HTCC2143</name>
    <dbReference type="NCBI Taxonomy" id="247633"/>
    <lineage>
        <taxon>Bacteria</taxon>
        <taxon>Pseudomonadati</taxon>
        <taxon>Pseudomonadota</taxon>
        <taxon>Gammaproteobacteria</taxon>
        <taxon>Cellvibrionales</taxon>
        <taxon>Spongiibacteraceae</taxon>
        <taxon>BD1-7 clade</taxon>
    </lineage>
</organism>
<evidence type="ECO:0000313" key="3">
    <source>
        <dbReference type="EMBL" id="EAW30594.1"/>
    </source>
</evidence>
<reference evidence="3 4" key="1">
    <citation type="journal article" date="2010" name="J. Bacteriol.">
        <title>Genome sequence of the oligotrophic marine Gammaproteobacterium HTCC2143, isolated from the Oregon Coast.</title>
        <authorList>
            <person name="Oh H.M."/>
            <person name="Kang I."/>
            <person name="Ferriera S."/>
            <person name="Giovannoni S.J."/>
            <person name="Cho J.C."/>
        </authorList>
    </citation>
    <scope>NUCLEOTIDE SEQUENCE [LARGE SCALE GENOMIC DNA]</scope>
    <source>
        <strain evidence="3 4">HTCC2143</strain>
    </source>
</reference>
<name>A0YEZ9_9GAMM</name>
<proteinExistence type="predicted"/>
<gene>
    <name evidence="3" type="ORF">GP2143_00607</name>
</gene>
<sequence>MERKKSVLVLAHSYASFVKDQVESFSHHFSQVTVLVRLNPLAEIASFIPIEKAKPFQRKEKIDLSSIPENIKVIPLPIFYLPFAKSYLKLGEQHFKKALRAIERHQIQFDLIYCHFVWSAGYAGARLKETFHKPLVVTGHGYDVYSLPFKNEHWRYQITWTLNQADQVITVSQSNRNILRSLDISCPIEVIPNGVSKSLFEVQDQAACRRELAMPQDQKIILAIGNLLPIKGHELLISAFDLVDQEQRSCHLVIIGSGECLPLLKKQASQLGLADKITFTGAIAHDQLQTWINGADLLAMPSKKESFGVVQIEALACGVPVVATKNGGSEEIITSDTVGYLCEEHTATSFSKSLLKALNKSWDSQKISTFAEPFHWENISVKIMTKIDALC</sequence>
<accession>A0YEZ9</accession>
<dbReference type="Pfam" id="PF00534">
    <property type="entry name" value="Glycos_transf_1"/>
    <property type="match status" value="1"/>
</dbReference>
<dbReference type="AlphaFoldDB" id="A0YEZ9"/>
<feature type="domain" description="Glycosyl transferase family 1" evidence="1">
    <location>
        <begin position="208"/>
        <end position="366"/>
    </location>
</feature>